<dbReference type="GO" id="GO:0062129">
    <property type="term" value="C:chitin-based extracellular matrix"/>
    <property type="evidence" value="ECO:0007669"/>
    <property type="project" value="TreeGrafter"/>
</dbReference>
<dbReference type="RefSeq" id="XP_018016920.1">
    <property type="nucleotide sequence ID" value="XM_018161431.1"/>
</dbReference>
<reference evidence="5" key="1">
    <citation type="submission" date="2025-08" db="UniProtKB">
        <authorList>
            <consortium name="RefSeq"/>
        </authorList>
    </citation>
    <scope>IDENTIFICATION</scope>
    <source>
        <tissue evidence="5">Whole organism</tissue>
    </source>
</reference>
<dbReference type="AlphaFoldDB" id="A0A8B7NT82"/>
<dbReference type="Proteomes" id="UP000694843">
    <property type="component" value="Unplaced"/>
</dbReference>
<dbReference type="InterPro" id="IPR000618">
    <property type="entry name" value="Insect_cuticle"/>
</dbReference>
<evidence type="ECO:0000313" key="4">
    <source>
        <dbReference type="Proteomes" id="UP000694843"/>
    </source>
</evidence>
<evidence type="ECO:0000256" key="1">
    <source>
        <dbReference type="PROSITE-ProRule" id="PRU00497"/>
    </source>
</evidence>
<keyword evidence="3" id="KW-0732">Signal</keyword>
<dbReference type="KEGG" id="hazt:108673577"/>
<protein>
    <submittedName>
        <fullName evidence="5">Flexible cuticle protein 12</fullName>
    </submittedName>
</protein>
<feature type="signal peptide" evidence="3">
    <location>
        <begin position="1"/>
        <end position="19"/>
    </location>
</feature>
<dbReference type="InterPro" id="IPR050468">
    <property type="entry name" value="Cuticle_Struct_Prot"/>
</dbReference>
<keyword evidence="1" id="KW-0193">Cuticle</keyword>
<feature type="region of interest" description="Disordered" evidence="2">
    <location>
        <begin position="113"/>
        <end position="178"/>
    </location>
</feature>
<proteinExistence type="predicted"/>
<name>A0A8B7NT82_HYAAZ</name>
<evidence type="ECO:0000313" key="5">
    <source>
        <dbReference type="RefSeq" id="XP_018016920.1"/>
    </source>
</evidence>
<dbReference type="GeneID" id="108673577"/>
<gene>
    <name evidence="5" type="primary">LOC108673577</name>
</gene>
<organism evidence="4 5">
    <name type="scientific">Hyalella azteca</name>
    <name type="common">Amphipod</name>
    <dbReference type="NCBI Taxonomy" id="294128"/>
    <lineage>
        <taxon>Eukaryota</taxon>
        <taxon>Metazoa</taxon>
        <taxon>Ecdysozoa</taxon>
        <taxon>Arthropoda</taxon>
        <taxon>Crustacea</taxon>
        <taxon>Multicrustacea</taxon>
        <taxon>Malacostraca</taxon>
        <taxon>Eumalacostraca</taxon>
        <taxon>Peracarida</taxon>
        <taxon>Amphipoda</taxon>
        <taxon>Senticaudata</taxon>
        <taxon>Talitrida</taxon>
        <taxon>Talitroidea</taxon>
        <taxon>Hyalellidae</taxon>
        <taxon>Hyalella</taxon>
    </lineage>
</organism>
<evidence type="ECO:0000256" key="2">
    <source>
        <dbReference type="SAM" id="MobiDB-lite"/>
    </source>
</evidence>
<dbReference type="PRINTS" id="PR00947">
    <property type="entry name" value="CUTICLE"/>
</dbReference>
<keyword evidence="4" id="KW-1185">Reference proteome</keyword>
<dbReference type="Pfam" id="PF00379">
    <property type="entry name" value="Chitin_bind_4"/>
    <property type="match status" value="1"/>
</dbReference>
<dbReference type="PROSITE" id="PS51155">
    <property type="entry name" value="CHIT_BIND_RR_2"/>
    <property type="match status" value="1"/>
</dbReference>
<sequence>MWTIFILTICYLTVAVTEGRPQDHAAILVDTINGPDEFGNFDFRYETGDGIFHEARGRNNGDGIVRVQGRYSYTSPEGEMVEVAYTGDEHGYRAVGPLVPASSRVSGLVASERAAQGPFSREAAENSNPENENGSQTVRPPPEPASTDKPSAPEGLPSSVGIRIKPSAVRRTAGEKAG</sequence>
<dbReference type="OrthoDB" id="6630665at2759"/>
<feature type="chain" id="PRO_5034917966" evidence="3">
    <location>
        <begin position="20"/>
        <end position="178"/>
    </location>
</feature>
<accession>A0A8B7NT82</accession>
<evidence type="ECO:0000256" key="3">
    <source>
        <dbReference type="SAM" id="SignalP"/>
    </source>
</evidence>
<dbReference type="PANTHER" id="PTHR10380">
    <property type="entry name" value="CUTICLE PROTEIN"/>
    <property type="match status" value="1"/>
</dbReference>
<dbReference type="GO" id="GO:0008010">
    <property type="term" value="F:structural constituent of chitin-based larval cuticle"/>
    <property type="evidence" value="ECO:0007669"/>
    <property type="project" value="TreeGrafter"/>
</dbReference>